<name>A0A162KPJ7_9CLOT</name>
<evidence type="ECO:0000313" key="4">
    <source>
        <dbReference type="Proteomes" id="UP000093694"/>
    </source>
</evidence>
<dbReference type="Proteomes" id="UP000077384">
    <property type="component" value="Unassembled WGS sequence"/>
</dbReference>
<dbReference type="AlphaFoldDB" id="A0A162KPJ7"/>
<proteinExistence type="predicted"/>
<evidence type="ECO:0000313" key="2">
    <source>
        <dbReference type="EMBL" id="OBR90258.1"/>
    </source>
</evidence>
<dbReference type="Proteomes" id="UP000093694">
    <property type="component" value="Unassembled WGS sequence"/>
</dbReference>
<gene>
    <name evidence="2" type="ORF">CLCOS_40920</name>
    <name evidence="1" type="ORF">WX73_03274</name>
</gene>
<reference evidence="2 4" key="2">
    <citation type="journal article" date="2016" name="Front. Microbiol.">
        <title>Industrial Acetogenic Biocatalysts: A Comparative Metabolic and Genomic Analysis.</title>
        <authorList>
            <person name="Bengelsdorf F."/>
            <person name="Poehlein A."/>
            <person name="Sonja S."/>
            <person name="Erz C."/>
            <person name="Hummel T."/>
            <person name="Hoffmeister S."/>
            <person name="Daniel R."/>
            <person name="Durre P."/>
        </authorList>
    </citation>
    <scope>NUCLEOTIDE SEQUENCE [LARGE SCALE GENOMIC DNA]</scope>
    <source>
        <strain evidence="2 4">PTA-10522</strain>
    </source>
</reference>
<accession>A0A162KPJ7</accession>
<protein>
    <submittedName>
        <fullName evidence="1">Uncharacterized protein</fullName>
    </submittedName>
</protein>
<evidence type="ECO:0000313" key="3">
    <source>
        <dbReference type="Proteomes" id="UP000077384"/>
    </source>
</evidence>
<evidence type="ECO:0000313" key="1">
    <source>
        <dbReference type="EMBL" id="OAA85102.1"/>
    </source>
</evidence>
<keyword evidence="4" id="KW-1185">Reference proteome</keyword>
<sequence length="271" mass="31373">MRKPKKYMKRDESMIAEIKGKISSTGSNLNDRLEDDLTGNVFGSLRYMSFNHGLKQILIQGIYPRSLSKIIENIDEDKWSEFIEFWPHDKEGEIDALIKFENTIIGIEVKYLSGISSDDDASNSPDLEGEFTTYDNVKSVNQLSRESRIVSRSGNNKNKILLFVADGEACREVYKNIKARNIIENNVEFAYISWQGILYALENLKINNVYEKVIVSDLKNLLIKKGFESFKDFIIESNVEEKWYDFGVVKKNTISFDVKETIEEDLYYEFS</sequence>
<dbReference type="PATRIC" id="fig|1705578.3.peg.3341"/>
<comment type="caution">
    <text evidence="1">The sequence shown here is derived from an EMBL/GenBank/DDBJ whole genome shotgun (WGS) entry which is preliminary data.</text>
</comment>
<reference evidence="1 3" key="1">
    <citation type="journal article" date="2015" name="Biotechnol. Bioeng.">
        <title>Genome sequence and phenotypic characterization of Caulobacter segnis.</title>
        <authorList>
            <person name="Patel S."/>
            <person name="Fletcher B."/>
            <person name="Scott D.C."/>
            <person name="Ely B."/>
        </authorList>
    </citation>
    <scope>NUCLEOTIDE SEQUENCE [LARGE SCALE GENOMIC DNA]</scope>
    <source>
        <strain evidence="1 3">PS02</strain>
    </source>
</reference>
<dbReference type="EMBL" id="LITQ01000052">
    <property type="protein sequence ID" value="OAA85102.1"/>
    <property type="molecule type" value="Genomic_DNA"/>
</dbReference>
<organism evidence="1 3">
    <name type="scientific">Clostridium coskatii</name>
    <dbReference type="NCBI Taxonomy" id="1705578"/>
    <lineage>
        <taxon>Bacteria</taxon>
        <taxon>Bacillati</taxon>
        <taxon>Bacillota</taxon>
        <taxon>Clostridia</taxon>
        <taxon>Eubacteriales</taxon>
        <taxon>Clostridiaceae</taxon>
        <taxon>Clostridium</taxon>
    </lineage>
</organism>
<dbReference type="EMBL" id="LROR01000098">
    <property type="protein sequence ID" value="OBR90258.1"/>
    <property type="molecule type" value="Genomic_DNA"/>
</dbReference>